<protein>
    <recommendedName>
        <fullName evidence="7">DNA mismatch repair protein S5 domain-containing protein</fullName>
    </recommendedName>
</protein>
<dbReference type="Gene3D" id="3.30.230.10">
    <property type="match status" value="1"/>
</dbReference>
<dbReference type="InterPro" id="IPR038973">
    <property type="entry name" value="MutL/Mlh/Pms-like"/>
</dbReference>
<keyword evidence="4" id="KW-0234">DNA repair</keyword>
<evidence type="ECO:0000256" key="6">
    <source>
        <dbReference type="SAM" id="MobiDB-lite"/>
    </source>
</evidence>
<evidence type="ECO:0000256" key="2">
    <source>
        <dbReference type="ARBA" id="ARBA00006082"/>
    </source>
</evidence>
<evidence type="ECO:0000256" key="5">
    <source>
        <dbReference type="ARBA" id="ARBA00023242"/>
    </source>
</evidence>
<dbReference type="SUPFAM" id="SSF55874">
    <property type="entry name" value="ATPase domain of HSP90 chaperone/DNA topoisomerase II/histidine kinase"/>
    <property type="match status" value="1"/>
</dbReference>
<keyword evidence="3" id="KW-0227">DNA damage</keyword>
<dbReference type="GO" id="GO:0016887">
    <property type="term" value="F:ATP hydrolysis activity"/>
    <property type="evidence" value="ECO:0007669"/>
    <property type="project" value="InterPro"/>
</dbReference>
<evidence type="ECO:0000256" key="3">
    <source>
        <dbReference type="ARBA" id="ARBA00022763"/>
    </source>
</evidence>
<dbReference type="FunFam" id="3.30.230.10:FF:000014">
    <property type="entry name" value="DNA mismatch repair protein Mlh1"/>
    <property type="match status" value="1"/>
</dbReference>
<dbReference type="NCBIfam" id="TIGR00585">
    <property type="entry name" value="mutl"/>
    <property type="match status" value="1"/>
</dbReference>
<feature type="compositionally biased region" description="Polar residues" evidence="6">
    <location>
        <begin position="373"/>
        <end position="394"/>
    </location>
</feature>
<comment type="similarity">
    <text evidence="2">Belongs to the DNA mismatch repair MutL/HexB family.</text>
</comment>
<gene>
    <name evidence="8" type="ORF">O181_045149</name>
</gene>
<evidence type="ECO:0000259" key="7">
    <source>
        <dbReference type="SMART" id="SM01340"/>
    </source>
</evidence>
<dbReference type="InterPro" id="IPR014762">
    <property type="entry name" value="DNA_mismatch_repair_CS"/>
</dbReference>
<comment type="caution">
    <text evidence="8">The sequence shown here is derived from an EMBL/GenBank/DDBJ whole genome shotgun (WGS) entry which is preliminary data.</text>
</comment>
<dbReference type="PROSITE" id="PS00058">
    <property type="entry name" value="DNA_MISMATCH_REPAIR_1"/>
    <property type="match status" value="1"/>
</dbReference>
<evidence type="ECO:0000256" key="1">
    <source>
        <dbReference type="ARBA" id="ARBA00004123"/>
    </source>
</evidence>
<dbReference type="PANTHER" id="PTHR10073:SF12">
    <property type="entry name" value="DNA MISMATCH REPAIR PROTEIN MLH1"/>
    <property type="match status" value="1"/>
</dbReference>
<dbReference type="CDD" id="cd16926">
    <property type="entry name" value="HATPase_MutL-MLH-PMS-like"/>
    <property type="match status" value="1"/>
</dbReference>
<dbReference type="FunFam" id="3.30.565.10:FF:000109">
    <property type="entry name" value="Related to MLH1-DNA mismatch repair protein"/>
    <property type="match status" value="1"/>
</dbReference>
<dbReference type="InterPro" id="IPR013507">
    <property type="entry name" value="DNA_mismatch_S5_2-like"/>
</dbReference>
<dbReference type="GO" id="GO:0030983">
    <property type="term" value="F:mismatched DNA binding"/>
    <property type="evidence" value="ECO:0007669"/>
    <property type="project" value="InterPro"/>
</dbReference>
<dbReference type="GO" id="GO:0006298">
    <property type="term" value="P:mismatch repair"/>
    <property type="evidence" value="ECO:0007669"/>
    <property type="project" value="InterPro"/>
</dbReference>
<sequence length="714" mass="79912">MSSQSSINLDLVPKPIVALDESVVNRIAAGEIIVRPANAVKELLENSIDAGSTSVKITVKEGGVKMLQIQDNGCGIRKADLGILCERFTTSKIGKFDDLASLRTYGFRGEALASISHVAHLTIATKTRDEGVGWKARYLDGKLKPLKPGGSPDPQPCAGNDGTMITIEDMFYNIPQRRKALHTASEEYRKILDIVTKYAIHNRGVAISCKKVGSTLSDVNTSASSTAFETIGRLYSETLKKELMHLDFKDKKLDYHVDAYFSSPNYNAKKPITMIFINNRLVDCSPLRKSLEITYAAIIPKGNYAFIYISIQIPPERVDPNVHPNKNEVHFLDQDEIIDKICDKLNVFLSGANSTRTYHVQTLLPITLTNKGEQSFNSSQPEMTQIKPNKNTKAAPQKLVRTDPQTQTLQSFIRSGFNTMIEENGDTPNSDSSLIEEAGLDIPNSGSKEVNNQIGSTSAAAKIEESQCLLQSVQDLRREIQNKNDVELENFIKNHTFVGVVDIQKGYSCIQHATEFHLVHHTVICEELFYQLGVRQFGTFDRIQLKPPPSVHTLVTLAVESEPNKYLDQFGRPKAVKKICERLQTKAEMLDEYFSLSIDQDGHLQTLPMILPDYVPNMEKLPLFLVRVAVECDWTDELTCFSNVLREVAFFYAPGGLPSDLEESGNSEDDFDKEQLQQILFPAMKRYLKPPSDIKHSIKLVTSLPALYKVFERC</sequence>
<dbReference type="InterPro" id="IPR032189">
    <property type="entry name" value="Mlh1_C"/>
</dbReference>
<dbReference type="GO" id="GO:0032389">
    <property type="term" value="C:MutLalpha complex"/>
    <property type="evidence" value="ECO:0007669"/>
    <property type="project" value="TreeGrafter"/>
</dbReference>
<dbReference type="PANTHER" id="PTHR10073">
    <property type="entry name" value="DNA MISMATCH REPAIR PROTEIN MLH, PMS, MUTL"/>
    <property type="match status" value="1"/>
</dbReference>
<name>A0A9Q3HK39_9BASI</name>
<organism evidence="8 9">
    <name type="scientific">Austropuccinia psidii MF-1</name>
    <dbReference type="NCBI Taxonomy" id="1389203"/>
    <lineage>
        <taxon>Eukaryota</taxon>
        <taxon>Fungi</taxon>
        <taxon>Dikarya</taxon>
        <taxon>Basidiomycota</taxon>
        <taxon>Pucciniomycotina</taxon>
        <taxon>Pucciniomycetes</taxon>
        <taxon>Pucciniales</taxon>
        <taxon>Sphaerophragmiaceae</taxon>
        <taxon>Austropuccinia</taxon>
    </lineage>
</organism>
<dbReference type="Gene3D" id="3.30.565.10">
    <property type="entry name" value="Histidine kinase-like ATPase, C-terminal domain"/>
    <property type="match status" value="1"/>
</dbReference>
<dbReference type="InterPro" id="IPR002099">
    <property type="entry name" value="MutL/Mlh/PMS"/>
</dbReference>
<dbReference type="Pfam" id="PF01119">
    <property type="entry name" value="DNA_mis_repair"/>
    <property type="match status" value="1"/>
</dbReference>
<feature type="domain" description="DNA mismatch repair protein S5" evidence="7">
    <location>
        <begin position="231"/>
        <end position="350"/>
    </location>
</feature>
<evidence type="ECO:0000313" key="8">
    <source>
        <dbReference type="EMBL" id="MBW0505434.1"/>
    </source>
</evidence>
<proteinExistence type="inferred from homology"/>
<dbReference type="SMART" id="SM01340">
    <property type="entry name" value="DNA_mis_repair"/>
    <property type="match status" value="1"/>
</dbReference>
<comment type="subcellular location">
    <subcellularLocation>
        <location evidence="1">Nucleus</location>
    </subcellularLocation>
</comment>
<dbReference type="InterPro" id="IPR020568">
    <property type="entry name" value="Ribosomal_Su5_D2-typ_SF"/>
</dbReference>
<dbReference type="EMBL" id="AVOT02018501">
    <property type="protein sequence ID" value="MBW0505434.1"/>
    <property type="molecule type" value="Genomic_DNA"/>
</dbReference>
<keyword evidence="5" id="KW-0539">Nucleus</keyword>
<dbReference type="Pfam" id="PF16413">
    <property type="entry name" value="Mlh1_C"/>
    <property type="match status" value="1"/>
</dbReference>
<keyword evidence="9" id="KW-1185">Reference proteome</keyword>
<evidence type="ECO:0000313" key="9">
    <source>
        <dbReference type="Proteomes" id="UP000765509"/>
    </source>
</evidence>
<dbReference type="GO" id="GO:0140664">
    <property type="term" value="F:ATP-dependent DNA damage sensor activity"/>
    <property type="evidence" value="ECO:0007669"/>
    <property type="project" value="InterPro"/>
</dbReference>
<feature type="region of interest" description="Disordered" evidence="6">
    <location>
        <begin position="373"/>
        <end position="404"/>
    </location>
</feature>
<dbReference type="GO" id="GO:0005524">
    <property type="term" value="F:ATP binding"/>
    <property type="evidence" value="ECO:0007669"/>
    <property type="project" value="InterPro"/>
</dbReference>
<dbReference type="AlphaFoldDB" id="A0A9Q3HK39"/>
<dbReference type="InterPro" id="IPR014721">
    <property type="entry name" value="Ribsml_uS5_D2-typ_fold_subgr"/>
</dbReference>
<evidence type="ECO:0000256" key="4">
    <source>
        <dbReference type="ARBA" id="ARBA00023204"/>
    </source>
</evidence>
<dbReference type="SUPFAM" id="SSF54211">
    <property type="entry name" value="Ribosomal protein S5 domain 2-like"/>
    <property type="match status" value="1"/>
</dbReference>
<reference evidence="8" key="1">
    <citation type="submission" date="2021-03" db="EMBL/GenBank/DDBJ databases">
        <title>Draft genome sequence of rust myrtle Austropuccinia psidii MF-1, a brazilian biotype.</title>
        <authorList>
            <person name="Quecine M.C."/>
            <person name="Pachon D.M.R."/>
            <person name="Bonatelli M.L."/>
            <person name="Correr F.H."/>
            <person name="Franceschini L.M."/>
            <person name="Leite T.F."/>
            <person name="Margarido G.R.A."/>
            <person name="Almeida C.A."/>
            <person name="Ferrarezi J.A."/>
            <person name="Labate C.A."/>
        </authorList>
    </citation>
    <scope>NUCLEOTIDE SEQUENCE</scope>
    <source>
        <strain evidence="8">MF-1</strain>
    </source>
</reference>
<accession>A0A9Q3HK39</accession>
<dbReference type="GO" id="GO:0061982">
    <property type="term" value="P:meiosis I cell cycle process"/>
    <property type="evidence" value="ECO:0007669"/>
    <property type="project" value="UniProtKB-ARBA"/>
</dbReference>
<dbReference type="InterPro" id="IPR036890">
    <property type="entry name" value="HATPase_C_sf"/>
</dbReference>
<dbReference type="Pfam" id="PF13589">
    <property type="entry name" value="HATPase_c_3"/>
    <property type="match status" value="1"/>
</dbReference>
<dbReference type="Proteomes" id="UP000765509">
    <property type="component" value="Unassembled WGS sequence"/>
</dbReference>
<dbReference type="OrthoDB" id="10263226at2759"/>